<reference evidence="1" key="1">
    <citation type="submission" date="2021-06" db="EMBL/GenBank/DDBJ databases">
        <authorList>
            <person name="Hodson N. C."/>
            <person name="Mongue J. A."/>
            <person name="Jaron S. K."/>
        </authorList>
    </citation>
    <scope>NUCLEOTIDE SEQUENCE</scope>
</reference>
<evidence type="ECO:0000313" key="2">
    <source>
        <dbReference type="Proteomes" id="UP000708208"/>
    </source>
</evidence>
<dbReference type="AlphaFoldDB" id="A0A8J2L8K9"/>
<keyword evidence="2" id="KW-1185">Reference proteome</keyword>
<feature type="non-terminal residue" evidence="1">
    <location>
        <position position="94"/>
    </location>
</feature>
<gene>
    <name evidence="1" type="ORF">AFUS01_LOCUS38075</name>
</gene>
<organism evidence="1 2">
    <name type="scientific">Allacma fusca</name>
    <dbReference type="NCBI Taxonomy" id="39272"/>
    <lineage>
        <taxon>Eukaryota</taxon>
        <taxon>Metazoa</taxon>
        <taxon>Ecdysozoa</taxon>
        <taxon>Arthropoda</taxon>
        <taxon>Hexapoda</taxon>
        <taxon>Collembola</taxon>
        <taxon>Symphypleona</taxon>
        <taxon>Sminthuridae</taxon>
        <taxon>Allacma</taxon>
    </lineage>
</organism>
<protein>
    <submittedName>
        <fullName evidence="1">Uncharacterized protein</fullName>
    </submittedName>
</protein>
<dbReference type="EMBL" id="CAJVCH010546203">
    <property type="protein sequence ID" value="CAG7828128.1"/>
    <property type="molecule type" value="Genomic_DNA"/>
</dbReference>
<evidence type="ECO:0000313" key="1">
    <source>
        <dbReference type="EMBL" id="CAG7828128.1"/>
    </source>
</evidence>
<comment type="caution">
    <text evidence="1">The sequence shown here is derived from an EMBL/GenBank/DDBJ whole genome shotgun (WGS) entry which is preliminary data.</text>
</comment>
<sequence>EQSVLRAAFLDTHVDRNRAARDNNYECPKCTNNSWIRYPSLFVQTVTGSAANISSIAMDQNEDNHSVPSDDDQEQEVVILAEDHGKICVRRLLF</sequence>
<dbReference type="Proteomes" id="UP000708208">
    <property type="component" value="Unassembled WGS sequence"/>
</dbReference>
<accession>A0A8J2L8K9</accession>
<proteinExistence type="predicted"/>
<name>A0A8J2L8K9_9HEXA</name>